<evidence type="ECO:0000313" key="7">
    <source>
        <dbReference type="EMBL" id="EDV19312.1"/>
    </source>
</evidence>
<dbReference type="CTD" id="6759423"/>
<dbReference type="GO" id="GO:0042285">
    <property type="term" value="F:xylosyltransferase activity"/>
    <property type="evidence" value="ECO:0000318"/>
    <property type="project" value="GO_Central"/>
</dbReference>
<dbReference type="GO" id="GO:0016020">
    <property type="term" value="C:membrane"/>
    <property type="evidence" value="ECO:0007669"/>
    <property type="project" value="UniProtKB-SubCell"/>
</dbReference>
<dbReference type="Pfam" id="PF13896">
    <property type="entry name" value="Glyco_transf_49"/>
    <property type="match status" value="2"/>
</dbReference>
<dbReference type="RefSeq" id="XP_002118236.1">
    <property type="nucleotide sequence ID" value="XM_002118200.1"/>
</dbReference>
<sequence>MATIQVRTTVGIVCICILFNNCWPITANNLVSNPSFEDILSNHWTFQHRQSLWDLKAIKPNDNDNNNQSISITSAHAHHGNRSLMFTSSSTLQQPSQGYTPMLVATQFLSFDQSSTDGIHILYHHWYLGKGSCWKLMIYIRYTDNSYHQVRYSGLQNKKNESGTVTKDTFQPFCLHIPLYKSVRHIMISIMYQLHNPQCQENLYIDDISLNIIKRSNDSQKMDYCHFEQSSFPVRRHTWKRFQISEFTLHKKTSGKDPFITIATQMTIDRLPTLERLVQRWQGPISVVLFVLNDISGVTVQDHLQQVLGKYHQVDDFRKFIDLHIVFEDALNGKDSALYPVNFLRNLAIKFSKTSHVYLLDIDIIPSVSHEQAVAAIMKASHDINNREHNIKVCQKCAFITPLFKLKTDAVDNDIPREKNVLLEQIRKDNPPIEPFHAVSHAMTQFGIWFSSSSAFKSNYIENNEPYFIINRKLSPNINNIFSGYGRDKCAYAHEVHATGFEFVVLPHVFAVDTPSTGNSEILSRSATHGEFLPIDVFLNSIFHTKEVKEVYHSKRNTKQTKNDIEVKNDNNGKTVDQTIKKTSKSKKMVKKDMSGFGCNDALIIETESTAYSSRPQYVIVEKMAALYGTMVLIEFYSGGLNLSFEYKWYLFFHKFPLFNIMSHLDANIILKSDNSHQDKLRSINSITTERYGKNITSLLQQVRSERSDPMLFWIPTRDQSQHNIKTMLSACLTYAKKKDIIIIEDGRQESLGEYKDSMCQYKKKWRIKIEETVTIIKSPKVTGRSPVKFPPFPTTTQSNKPPNCNDRRYQRCFTCLKNRTDFSIQPIEEKPSQFGQKVYEILQNSTAHYIIYAVDEIIWLRPVNFSYVSCQLHAAEGKIASAQLRLGENIRPTRYLEERDKYKEQIFPVKYDSEILLMYPFTLPYDNGYVIHVDGIMMARLQLLEDGETYLTLLRNPMELENTWLWKKLSQRCRQWHLSYKTSRLVNNVLSDGRILDQDKPSEKSERLLKIFLDDGKRVDVNKTRQQLLRHTATHTVHQVDYISNSCSNNSD</sequence>
<dbReference type="eggNOG" id="KOG3765">
    <property type="taxonomic scope" value="Eukaryota"/>
</dbReference>
<dbReference type="KEGG" id="tad:TRIADDRAFT_62267"/>
<organism evidence="7 8">
    <name type="scientific">Trichoplax adhaerens</name>
    <name type="common">Trichoplax reptans</name>
    <dbReference type="NCBI Taxonomy" id="10228"/>
    <lineage>
        <taxon>Eukaryota</taxon>
        <taxon>Metazoa</taxon>
        <taxon>Placozoa</taxon>
        <taxon>Uniplacotomia</taxon>
        <taxon>Trichoplacea</taxon>
        <taxon>Trichoplacidae</taxon>
        <taxon>Trichoplax</taxon>
    </lineage>
</organism>
<dbReference type="OrthoDB" id="411524at2759"/>
<dbReference type="STRING" id="10228.B3SDA9"/>
<dbReference type="InterPro" id="IPR051292">
    <property type="entry name" value="Xyl/GlcA_transferase"/>
</dbReference>
<keyword evidence="5" id="KW-0472">Membrane</keyword>
<dbReference type="GO" id="GO:0015020">
    <property type="term" value="F:glucuronosyltransferase activity"/>
    <property type="evidence" value="ECO:0000318"/>
    <property type="project" value="GO_Central"/>
</dbReference>
<gene>
    <name evidence="7" type="ORF">TRIADDRAFT_62267</name>
</gene>
<dbReference type="Proteomes" id="UP000009022">
    <property type="component" value="Unassembled WGS sequence"/>
</dbReference>
<proteinExistence type="predicted"/>
<keyword evidence="3" id="KW-0735">Signal-anchor</keyword>
<dbReference type="PhylomeDB" id="B3SDA9"/>
<keyword evidence="6" id="KW-0325">Glycoprotein</keyword>
<evidence type="ECO:0000313" key="8">
    <source>
        <dbReference type="Proteomes" id="UP000009022"/>
    </source>
</evidence>
<evidence type="ECO:0000256" key="1">
    <source>
        <dbReference type="ARBA" id="ARBA00004606"/>
    </source>
</evidence>
<evidence type="ECO:0000256" key="6">
    <source>
        <dbReference type="ARBA" id="ARBA00023180"/>
    </source>
</evidence>
<keyword evidence="4" id="KW-1133">Transmembrane helix</keyword>
<protein>
    <submittedName>
        <fullName evidence="7">Uncharacterized protein</fullName>
    </submittedName>
</protein>
<dbReference type="GeneID" id="6759423"/>
<dbReference type="EMBL" id="DS985277">
    <property type="protein sequence ID" value="EDV19312.1"/>
    <property type="molecule type" value="Genomic_DNA"/>
</dbReference>
<dbReference type="InParanoid" id="B3SDA9"/>
<evidence type="ECO:0000256" key="5">
    <source>
        <dbReference type="ARBA" id="ARBA00023136"/>
    </source>
</evidence>
<dbReference type="PANTHER" id="PTHR12270">
    <property type="entry name" value="GLYCOSYLTRANSFERASE-RELATED"/>
    <property type="match status" value="1"/>
</dbReference>
<evidence type="ECO:0000256" key="2">
    <source>
        <dbReference type="ARBA" id="ARBA00022692"/>
    </source>
</evidence>
<dbReference type="AlphaFoldDB" id="B3SDA9"/>
<keyword evidence="2" id="KW-0812">Transmembrane</keyword>
<name>B3SDA9_TRIAD</name>
<keyword evidence="8" id="KW-1185">Reference proteome</keyword>
<accession>B3SDA9</accession>
<evidence type="ECO:0000256" key="4">
    <source>
        <dbReference type="ARBA" id="ARBA00022989"/>
    </source>
</evidence>
<evidence type="ECO:0000256" key="3">
    <source>
        <dbReference type="ARBA" id="ARBA00022968"/>
    </source>
</evidence>
<reference evidence="7 8" key="1">
    <citation type="journal article" date="2008" name="Nature">
        <title>The Trichoplax genome and the nature of placozoans.</title>
        <authorList>
            <person name="Srivastava M."/>
            <person name="Begovic E."/>
            <person name="Chapman J."/>
            <person name="Putnam N.H."/>
            <person name="Hellsten U."/>
            <person name="Kawashima T."/>
            <person name="Kuo A."/>
            <person name="Mitros T."/>
            <person name="Salamov A."/>
            <person name="Carpenter M.L."/>
            <person name="Signorovitch A.Y."/>
            <person name="Moreno M.A."/>
            <person name="Kamm K."/>
            <person name="Grimwood J."/>
            <person name="Schmutz J."/>
            <person name="Shapiro H."/>
            <person name="Grigoriev I.V."/>
            <person name="Buss L.W."/>
            <person name="Schierwater B."/>
            <person name="Dellaporta S.L."/>
            <person name="Rokhsar D.S."/>
        </authorList>
    </citation>
    <scope>NUCLEOTIDE SEQUENCE [LARGE SCALE GENOMIC DNA]</scope>
    <source>
        <strain evidence="7 8">Grell-BS-1999</strain>
    </source>
</reference>
<comment type="subcellular location">
    <subcellularLocation>
        <location evidence="1">Membrane</location>
        <topology evidence="1">Single-pass type II membrane protein</topology>
    </subcellularLocation>
</comment>
<dbReference type="PANTHER" id="PTHR12270:SF52">
    <property type="entry name" value="GLYCOSYLTRANSFERASE-LIKE PROTEIN GNT13-RELATED"/>
    <property type="match status" value="1"/>
</dbReference>
<dbReference type="GO" id="GO:0035269">
    <property type="term" value="P:protein O-linked glycosylation via mannose"/>
    <property type="evidence" value="ECO:0000318"/>
    <property type="project" value="GO_Central"/>
</dbReference>
<dbReference type="Gene3D" id="2.60.120.260">
    <property type="entry name" value="Galactose-binding domain-like"/>
    <property type="match status" value="1"/>
</dbReference>
<dbReference type="HOGENOM" id="CLU_290591_0_0_1"/>